<evidence type="ECO:0000313" key="2">
    <source>
        <dbReference type="Proteomes" id="UP000001022"/>
    </source>
</evidence>
<proteinExistence type="predicted"/>
<dbReference type="HOGENOM" id="CLU_3382120_0_0_6"/>
<protein>
    <submittedName>
        <fullName evidence="1">Uncharacterized protein</fullName>
    </submittedName>
</protein>
<gene>
    <name evidence="1" type="ordered locus">HD_1714</name>
</gene>
<keyword evidence="2" id="KW-1185">Reference proteome</keyword>
<dbReference type="KEGG" id="hdu:HD_1714"/>
<reference evidence="2" key="1">
    <citation type="submission" date="2003-06" db="EMBL/GenBank/DDBJ databases">
        <title>The complete genome sequence of Haemophilus ducreyi.</title>
        <authorList>
            <person name="Munson R.S. Jr."/>
            <person name="Ray W.C."/>
            <person name="Mahairas G."/>
            <person name="Sabo P."/>
            <person name="Mungur R."/>
            <person name="Johnson L."/>
            <person name="Nguyen D."/>
            <person name="Wang J."/>
            <person name="Forst C."/>
            <person name="Hood L."/>
        </authorList>
    </citation>
    <scope>NUCLEOTIDE SEQUENCE [LARGE SCALE GENOMIC DNA]</scope>
    <source>
        <strain evidence="2">35000HP / ATCC 700724</strain>
    </source>
</reference>
<evidence type="ECO:0000313" key="1">
    <source>
        <dbReference type="EMBL" id="AAP96474.1"/>
    </source>
</evidence>
<accession>Q7VKY9</accession>
<dbReference type="EMBL" id="AE017143">
    <property type="protein sequence ID" value="AAP96474.1"/>
    <property type="molecule type" value="Genomic_DNA"/>
</dbReference>
<dbReference type="AlphaFoldDB" id="Q7VKY9"/>
<organism evidence="1 2">
    <name type="scientific">Haemophilus ducreyi (strain 35000HP / ATCC 700724)</name>
    <dbReference type="NCBI Taxonomy" id="233412"/>
    <lineage>
        <taxon>Bacteria</taxon>
        <taxon>Pseudomonadati</taxon>
        <taxon>Pseudomonadota</taxon>
        <taxon>Gammaproteobacteria</taxon>
        <taxon>Pasteurellales</taxon>
        <taxon>Pasteurellaceae</taxon>
        <taxon>Haemophilus</taxon>
    </lineage>
</organism>
<name>Q7VKY9_HAEDU</name>
<sequence length="33" mass="3716">MFTAAALSSRIFVSEKLCYAVYLSIIKYAINND</sequence>
<dbReference type="Proteomes" id="UP000001022">
    <property type="component" value="Chromosome"/>
</dbReference>